<dbReference type="Pfam" id="PF14112">
    <property type="entry name" value="DUF4284"/>
    <property type="match status" value="1"/>
</dbReference>
<reference evidence="1" key="1">
    <citation type="submission" date="2021-09" db="EMBL/GenBank/DDBJ databases">
        <title>Genomic analysis of Ralstonia spp.</title>
        <authorList>
            <person name="Aburjaile F."/>
            <person name="Ariute J.C."/>
            <person name="Pais A.K.L."/>
            <person name="Albuquerque G.M.R."/>
            <person name="Silva A.M.F."/>
            <person name="Brenig B."/>
            <person name="Azevedo V."/>
            <person name="Matiuzzi M."/>
            <person name="Ramos R."/>
            <person name="Goes-Neto A."/>
            <person name="Soares S."/>
            <person name="Iseppon A.M.B."/>
            <person name="Souza E."/>
            <person name="Gama M."/>
        </authorList>
    </citation>
    <scope>NUCLEOTIDE SEQUENCE</scope>
    <source>
        <strain evidence="1">B4</strain>
    </source>
</reference>
<protein>
    <submittedName>
        <fullName evidence="1">Immunity 22 family protein</fullName>
    </submittedName>
</protein>
<name>A0AAE3T3M7_RALSL</name>
<organism evidence="1 2">
    <name type="scientific">Ralstonia solanacearum</name>
    <name type="common">Pseudomonas solanacearum</name>
    <dbReference type="NCBI Taxonomy" id="305"/>
    <lineage>
        <taxon>Bacteria</taxon>
        <taxon>Pseudomonadati</taxon>
        <taxon>Pseudomonadota</taxon>
        <taxon>Betaproteobacteria</taxon>
        <taxon>Burkholderiales</taxon>
        <taxon>Burkholderiaceae</taxon>
        <taxon>Ralstonia</taxon>
        <taxon>Ralstonia solanacearum species complex</taxon>
    </lineage>
</organism>
<dbReference type="EMBL" id="JAIVEX010000002">
    <property type="protein sequence ID" value="MDB0520963.1"/>
    <property type="molecule type" value="Genomic_DNA"/>
</dbReference>
<evidence type="ECO:0000313" key="1">
    <source>
        <dbReference type="EMBL" id="MDB0520963.1"/>
    </source>
</evidence>
<dbReference type="RefSeq" id="WP_271655923.1">
    <property type="nucleotide sequence ID" value="NZ_JAIVEX010000002.1"/>
</dbReference>
<accession>A0AAE3T3M7</accession>
<dbReference type="AlphaFoldDB" id="A0AAE3T3M7"/>
<dbReference type="Proteomes" id="UP001143674">
    <property type="component" value="Unassembled WGS sequence"/>
</dbReference>
<sequence>MSTVHLFISRSRFDSFAEIREFIEEKYTEDGDALPSVFMEEAGLRGYEPAFIEAAYSREALPISQLLEKMSYATAWLDAVPVGLAADSAICVFSPNVFATPERSSLEYVGAFEYNER</sequence>
<gene>
    <name evidence="1" type="ORF">LBW55_04985</name>
</gene>
<comment type="caution">
    <text evidence="1">The sequence shown here is derived from an EMBL/GenBank/DDBJ whole genome shotgun (WGS) entry which is preliminary data.</text>
</comment>
<proteinExistence type="predicted"/>
<evidence type="ECO:0000313" key="2">
    <source>
        <dbReference type="Proteomes" id="UP001143674"/>
    </source>
</evidence>
<dbReference type="InterPro" id="IPR025560">
    <property type="entry name" value="Imm22"/>
</dbReference>